<dbReference type="Proteomes" id="UP001446032">
    <property type="component" value="Unassembled WGS sequence"/>
</dbReference>
<gene>
    <name evidence="2" type="ORF">WMO75_12025</name>
</gene>
<evidence type="ECO:0000313" key="3">
    <source>
        <dbReference type="Proteomes" id="UP001446032"/>
    </source>
</evidence>
<sequence>MKENNYISVLDGLLRAKIYLWMIGVLFYVKSIYVVEFFLLAGIFLMGVSILCASAINRKNWITSWMISFCACFIYLICYILAGYAGLVIPMGEILEADPNPANGILLMLYTAVFWGVAVVTRVISGIFYSVLNRFGSSKMNTYL</sequence>
<reference evidence="2 3" key="1">
    <citation type="submission" date="2024-03" db="EMBL/GenBank/DDBJ databases">
        <title>Human intestinal bacterial collection.</title>
        <authorList>
            <person name="Pauvert C."/>
            <person name="Hitch T.C.A."/>
            <person name="Clavel T."/>
        </authorList>
    </citation>
    <scope>NUCLEOTIDE SEQUENCE [LARGE SCALE GENOMIC DNA]</scope>
    <source>
        <strain evidence="2 3">CLA-AA-H95</strain>
    </source>
</reference>
<feature type="transmembrane region" description="Helical" evidence="1">
    <location>
        <begin position="35"/>
        <end position="53"/>
    </location>
</feature>
<evidence type="ECO:0008006" key="4">
    <source>
        <dbReference type="Google" id="ProtNLM"/>
    </source>
</evidence>
<feature type="transmembrane region" description="Helical" evidence="1">
    <location>
        <begin position="65"/>
        <end position="87"/>
    </location>
</feature>
<keyword evidence="3" id="KW-1185">Reference proteome</keyword>
<evidence type="ECO:0000313" key="2">
    <source>
        <dbReference type="EMBL" id="MEQ2359043.1"/>
    </source>
</evidence>
<comment type="caution">
    <text evidence="2">The sequence shown here is derived from an EMBL/GenBank/DDBJ whole genome shotgun (WGS) entry which is preliminary data.</text>
</comment>
<name>A0ABV1AND7_9FIRM</name>
<evidence type="ECO:0000256" key="1">
    <source>
        <dbReference type="SAM" id="Phobius"/>
    </source>
</evidence>
<keyword evidence="1" id="KW-0812">Transmembrane</keyword>
<dbReference type="EMBL" id="JBBMEI010000037">
    <property type="protein sequence ID" value="MEQ2359043.1"/>
    <property type="molecule type" value="Genomic_DNA"/>
</dbReference>
<organism evidence="2 3">
    <name type="scientific">Blautia intestinihominis</name>
    <dbReference type="NCBI Taxonomy" id="3133152"/>
    <lineage>
        <taxon>Bacteria</taxon>
        <taxon>Bacillati</taxon>
        <taxon>Bacillota</taxon>
        <taxon>Clostridia</taxon>
        <taxon>Lachnospirales</taxon>
        <taxon>Lachnospiraceae</taxon>
        <taxon>Blautia</taxon>
    </lineage>
</organism>
<accession>A0ABV1AND7</accession>
<feature type="transmembrane region" description="Helical" evidence="1">
    <location>
        <begin position="107"/>
        <end position="132"/>
    </location>
</feature>
<keyword evidence="1" id="KW-0472">Membrane</keyword>
<proteinExistence type="predicted"/>
<protein>
    <recommendedName>
        <fullName evidence="4">Transmembrane protein</fullName>
    </recommendedName>
</protein>
<dbReference type="RefSeq" id="WP_296054336.1">
    <property type="nucleotide sequence ID" value="NZ_JBBMEI010000037.1"/>
</dbReference>
<keyword evidence="1" id="KW-1133">Transmembrane helix</keyword>
<feature type="transmembrane region" description="Helical" evidence="1">
    <location>
        <begin position="12"/>
        <end position="29"/>
    </location>
</feature>